<feature type="chain" id="PRO_5018077347" description="Transferrin-binding protein B C-lobe/N-lobe beta barrel domain-containing protein" evidence="2">
    <location>
        <begin position="22"/>
        <end position="249"/>
    </location>
</feature>
<name>A0A3P3WD57_9FLAO</name>
<feature type="region of interest" description="Disordered" evidence="1">
    <location>
        <begin position="23"/>
        <end position="46"/>
    </location>
</feature>
<dbReference type="Proteomes" id="UP000275719">
    <property type="component" value="Unassembled WGS sequence"/>
</dbReference>
<dbReference type="EMBL" id="RQVQ01000002">
    <property type="protein sequence ID" value="RRJ93095.1"/>
    <property type="molecule type" value="Genomic_DNA"/>
</dbReference>
<dbReference type="PROSITE" id="PS51257">
    <property type="entry name" value="PROKAR_LIPOPROTEIN"/>
    <property type="match status" value="1"/>
</dbReference>
<evidence type="ECO:0000256" key="2">
    <source>
        <dbReference type="SAM" id="SignalP"/>
    </source>
</evidence>
<evidence type="ECO:0000256" key="1">
    <source>
        <dbReference type="SAM" id="MobiDB-lite"/>
    </source>
</evidence>
<reference evidence="3 4" key="1">
    <citation type="submission" date="2018-11" db="EMBL/GenBank/DDBJ databases">
        <title>Flavobacterium sp. nov., YIM 102701-2 draft genome.</title>
        <authorList>
            <person name="Li G."/>
            <person name="Jiang Y."/>
        </authorList>
    </citation>
    <scope>NUCLEOTIDE SEQUENCE [LARGE SCALE GENOMIC DNA]</scope>
    <source>
        <strain evidence="3 4">YIM 102701-2</strain>
    </source>
</reference>
<accession>A0A3P3WD57</accession>
<protein>
    <recommendedName>
        <fullName evidence="5">Transferrin-binding protein B C-lobe/N-lobe beta barrel domain-containing protein</fullName>
    </recommendedName>
</protein>
<evidence type="ECO:0008006" key="5">
    <source>
        <dbReference type="Google" id="ProtNLM"/>
    </source>
</evidence>
<gene>
    <name evidence="3" type="ORF">EG240_01060</name>
</gene>
<comment type="caution">
    <text evidence="3">The sequence shown here is derived from an EMBL/GenBank/DDBJ whole genome shotgun (WGS) entry which is preliminary data.</text>
</comment>
<keyword evidence="4" id="KW-1185">Reference proteome</keyword>
<dbReference type="AlphaFoldDB" id="A0A3P3WD57"/>
<feature type="compositionally biased region" description="Low complexity" evidence="1">
    <location>
        <begin position="28"/>
        <end position="46"/>
    </location>
</feature>
<evidence type="ECO:0000313" key="3">
    <source>
        <dbReference type="EMBL" id="RRJ93095.1"/>
    </source>
</evidence>
<feature type="signal peptide" evidence="2">
    <location>
        <begin position="1"/>
        <end position="21"/>
    </location>
</feature>
<evidence type="ECO:0000313" key="4">
    <source>
        <dbReference type="Proteomes" id="UP000275719"/>
    </source>
</evidence>
<sequence>MKKIFLSLSAIALLAVGTVSCGGDDSSTPPVVNPTDDTPGTGDDTVPGEAQGAFVYDGQQYDLTNMHFLVNGSQSAGIQLINVGTEAEPVIVSRWVALAYNSTPEDVANATHYYQFSFDLPTEEGTNAAGETTYALLFPNEVEPTDFTIRGVYAEYNLQPLNLGTIAAAGISFETFQYGENVESLTTNSSVFGADANSVTIGHEFDGEFVGIGFSNLNQSGKVNGALKIGKVDFKQVSEIKKMKYTIAK</sequence>
<dbReference type="RefSeq" id="WP_125016527.1">
    <property type="nucleotide sequence ID" value="NZ_RQVQ01000002.1"/>
</dbReference>
<proteinExistence type="predicted"/>
<organism evidence="3 4">
    <name type="scientific">Paenimyroides tangerinum</name>
    <dbReference type="NCBI Taxonomy" id="2488728"/>
    <lineage>
        <taxon>Bacteria</taxon>
        <taxon>Pseudomonadati</taxon>
        <taxon>Bacteroidota</taxon>
        <taxon>Flavobacteriia</taxon>
        <taxon>Flavobacteriales</taxon>
        <taxon>Flavobacteriaceae</taxon>
        <taxon>Paenimyroides</taxon>
    </lineage>
</organism>
<keyword evidence="2" id="KW-0732">Signal</keyword>